<feature type="region of interest" description="Disordered" evidence="1">
    <location>
        <begin position="293"/>
        <end position="330"/>
    </location>
</feature>
<proteinExistence type="predicted"/>
<protein>
    <submittedName>
        <fullName evidence="2">Uncharacterized protein</fullName>
    </submittedName>
</protein>
<name>A0AAD1Y3E5_EUPCR</name>
<dbReference type="Proteomes" id="UP001295684">
    <property type="component" value="Unassembled WGS sequence"/>
</dbReference>
<sequence>MPDQKIRKDRKSKKKKEVVLEPKVFREFEKIESKIKSEILKFKIPFVSILNKIFTESYKFTLNQRLLVEIYEEATKGCKIPLSDCFLFRALSTQYFLYNTSPIQADLALLDSLKILTFLILYCSEAKEDKVGFLMTCVDQYSKIVEADPKDLSSDQIDSSGVATAVYSCDHRDLLEVLASFLESSIIPFIEMCPDEGDDKKYTRFIKRATDNNQVYYEYAKYLCKKYIFEEKKRNRKYQQHQNYEHENNTEISREEFMQRIEVNSSIILDSRAIRGMFSEYLDKYWKKSMSKSSKESSLSKRNNKALKDQRVKLNKENYLRNSDDSSNILPSVVNQQNKAQLKDGFSPINSSNNPFDISDDAYLDKPHTSSQLVSSSKIDDQDRSGLNLFTDFERERTGFRADDSLNFPRKTNLSTDHNISSSYVAEEVDDKSEVDFNRMLEEKYGKELLYFFHLYFTECMNGKVYNCSEQDCKIPYVLSEMNDDDFLNEDISEPDMVPRLSHSFRISHNSQKEISNAEEYLKNVIKKNLKMQDFSDFYNNDTNKEGILNSYLRLLDVYSQLRIEVDGLGNQIPVKIFQTDILREFMSERRNGGVSLSLNIELMDIFDHKNLIIPIYLDNSPYVFVVKLDFDSPVVDLYHLEEKVDAEDEETQTDLTNIIFDILERAYEANNTFFDHKYFKGDRKAVQSLPQMISSLEQVVLRQEETEEIEKIDEEQMKHKIIDRLLSVVLI</sequence>
<comment type="caution">
    <text evidence="2">The sequence shown here is derived from an EMBL/GenBank/DDBJ whole genome shotgun (WGS) entry which is preliminary data.</text>
</comment>
<feature type="compositionally biased region" description="Basic and acidic residues" evidence="1">
    <location>
        <begin position="306"/>
        <end position="324"/>
    </location>
</feature>
<dbReference type="AlphaFoldDB" id="A0AAD1Y3E5"/>
<organism evidence="2 3">
    <name type="scientific">Euplotes crassus</name>
    <dbReference type="NCBI Taxonomy" id="5936"/>
    <lineage>
        <taxon>Eukaryota</taxon>
        <taxon>Sar</taxon>
        <taxon>Alveolata</taxon>
        <taxon>Ciliophora</taxon>
        <taxon>Intramacronucleata</taxon>
        <taxon>Spirotrichea</taxon>
        <taxon>Hypotrichia</taxon>
        <taxon>Euplotida</taxon>
        <taxon>Euplotidae</taxon>
        <taxon>Moneuplotes</taxon>
    </lineage>
</organism>
<keyword evidence="3" id="KW-1185">Reference proteome</keyword>
<evidence type="ECO:0000313" key="2">
    <source>
        <dbReference type="EMBL" id="CAI2383191.1"/>
    </source>
</evidence>
<accession>A0AAD1Y3E5</accession>
<dbReference type="EMBL" id="CAMPGE010025436">
    <property type="protein sequence ID" value="CAI2383191.1"/>
    <property type="molecule type" value="Genomic_DNA"/>
</dbReference>
<gene>
    <name evidence="2" type="ORF">ECRASSUSDP1_LOCUS24684</name>
</gene>
<evidence type="ECO:0000313" key="3">
    <source>
        <dbReference type="Proteomes" id="UP001295684"/>
    </source>
</evidence>
<evidence type="ECO:0000256" key="1">
    <source>
        <dbReference type="SAM" id="MobiDB-lite"/>
    </source>
</evidence>
<reference evidence="2" key="1">
    <citation type="submission" date="2023-07" db="EMBL/GenBank/DDBJ databases">
        <authorList>
            <consortium name="AG Swart"/>
            <person name="Singh M."/>
            <person name="Singh A."/>
            <person name="Seah K."/>
            <person name="Emmerich C."/>
        </authorList>
    </citation>
    <scope>NUCLEOTIDE SEQUENCE</scope>
    <source>
        <strain evidence="2">DP1</strain>
    </source>
</reference>